<accession>A0A9D5HBS4</accession>
<protein>
    <submittedName>
        <fullName evidence="1">Uncharacterized protein</fullName>
    </submittedName>
</protein>
<comment type="caution">
    <text evidence="1">The sequence shown here is derived from an EMBL/GenBank/DDBJ whole genome shotgun (WGS) entry which is preliminary data.</text>
</comment>
<organism evidence="1 2">
    <name type="scientific">Dioscorea zingiberensis</name>
    <dbReference type="NCBI Taxonomy" id="325984"/>
    <lineage>
        <taxon>Eukaryota</taxon>
        <taxon>Viridiplantae</taxon>
        <taxon>Streptophyta</taxon>
        <taxon>Embryophyta</taxon>
        <taxon>Tracheophyta</taxon>
        <taxon>Spermatophyta</taxon>
        <taxon>Magnoliopsida</taxon>
        <taxon>Liliopsida</taxon>
        <taxon>Dioscoreales</taxon>
        <taxon>Dioscoreaceae</taxon>
        <taxon>Dioscorea</taxon>
    </lineage>
</organism>
<evidence type="ECO:0000313" key="2">
    <source>
        <dbReference type="Proteomes" id="UP001085076"/>
    </source>
</evidence>
<dbReference type="EMBL" id="JAGGNH010000005">
    <property type="protein sequence ID" value="KAJ0970774.1"/>
    <property type="molecule type" value="Genomic_DNA"/>
</dbReference>
<keyword evidence="2" id="KW-1185">Reference proteome</keyword>
<dbReference type="Proteomes" id="UP001085076">
    <property type="component" value="Miscellaneous, Linkage group lg05"/>
</dbReference>
<proteinExistence type="predicted"/>
<name>A0A9D5HBS4_9LILI</name>
<evidence type="ECO:0000313" key="1">
    <source>
        <dbReference type="EMBL" id="KAJ0970774.1"/>
    </source>
</evidence>
<sequence length="246" mass="28182">MFSIIRRNPFNDGSHWYYELQGPIDVRDAPSLSIDTLPPLPSLIVSLIFSTQTIFCTRPGPGLARAQPPRPIETREFTMDIKSFTNQLSADLDIYYMFMDTMTGRSLSLQRRLWMVTTLSESIRRYFHGSSISSTLDANIIFQLDVVDEILHEEIEEEEHFMQENPEEWLEDEEEFPDDVEYLSTICPAPPALVESLKTEVYQSDQEGGCLILEENDEMLAIGDGSSLGLGFRRFGRWDGLETTYS</sequence>
<reference evidence="1" key="1">
    <citation type="submission" date="2021-03" db="EMBL/GenBank/DDBJ databases">
        <authorList>
            <person name="Li Z."/>
            <person name="Yang C."/>
        </authorList>
    </citation>
    <scope>NUCLEOTIDE SEQUENCE</scope>
    <source>
        <strain evidence="1">Dzin_1.0</strain>
        <tissue evidence="1">Leaf</tissue>
    </source>
</reference>
<reference evidence="1" key="2">
    <citation type="journal article" date="2022" name="Hortic Res">
        <title>The genome of Dioscorea zingiberensis sheds light on the biosynthesis, origin and evolution of the medicinally important diosgenin saponins.</title>
        <authorList>
            <person name="Li Y."/>
            <person name="Tan C."/>
            <person name="Li Z."/>
            <person name="Guo J."/>
            <person name="Li S."/>
            <person name="Chen X."/>
            <person name="Wang C."/>
            <person name="Dai X."/>
            <person name="Yang H."/>
            <person name="Song W."/>
            <person name="Hou L."/>
            <person name="Xu J."/>
            <person name="Tong Z."/>
            <person name="Xu A."/>
            <person name="Yuan X."/>
            <person name="Wang W."/>
            <person name="Yang Q."/>
            <person name="Chen L."/>
            <person name="Sun Z."/>
            <person name="Wang K."/>
            <person name="Pan B."/>
            <person name="Chen J."/>
            <person name="Bao Y."/>
            <person name="Liu F."/>
            <person name="Qi X."/>
            <person name="Gang D.R."/>
            <person name="Wen J."/>
            <person name="Li J."/>
        </authorList>
    </citation>
    <scope>NUCLEOTIDE SEQUENCE</scope>
    <source>
        <strain evidence="1">Dzin_1.0</strain>
    </source>
</reference>
<gene>
    <name evidence="1" type="ORF">J5N97_018733</name>
</gene>
<dbReference type="AlphaFoldDB" id="A0A9D5HBS4"/>